<organism evidence="20 21">
    <name type="scientific">Coffea arabica</name>
    <name type="common">Arabian coffee</name>
    <dbReference type="NCBI Taxonomy" id="13443"/>
    <lineage>
        <taxon>Eukaryota</taxon>
        <taxon>Viridiplantae</taxon>
        <taxon>Streptophyta</taxon>
        <taxon>Embryophyta</taxon>
        <taxon>Tracheophyta</taxon>
        <taxon>Spermatophyta</taxon>
        <taxon>Magnoliopsida</taxon>
        <taxon>eudicotyledons</taxon>
        <taxon>Gunneridae</taxon>
        <taxon>Pentapetalae</taxon>
        <taxon>asterids</taxon>
        <taxon>lamiids</taxon>
        <taxon>Gentianales</taxon>
        <taxon>Rubiaceae</taxon>
        <taxon>Ixoroideae</taxon>
        <taxon>Gardenieae complex</taxon>
        <taxon>Bertiereae - Coffeeae clade</taxon>
        <taxon>Coffeeae</taxon>
        <taxon>Coffea</taxon>
    </lineage>
</organism>
<keyword evidence="11 15" id="KW-0472">Membrane</keyword>
<evidence type="ECO:0000259" key="17">
    <source>
        <dbReference type="PROSITE" id="PS50011"/>
    </source>
</evidence>
<name>A0ABM4VB98_COFAR</name>
<keyword evidence="2" id="KW-1003">Cell membrane</keyword>
<keyword evidence="4 14" id="KW-0808">Transferase</keyword>
<comment type="catalytic activity">
    <reaction evidence="14">
        <text>L-seryl-[protein] + ATP = O-phospho-L-seryl-[protein] + ADP + H(+)</text>
        <dbReference type="Rhea" id="RHEA:17989"/>
        <dbReference type="Rhea" id="RHEA-COMP:9863"/>
        <dbReference type="Rhea" id="RHEA-COMP:11604"/>
        <dbReference type="ChEBI" id="CHEBI:15378"/>
        <dbReference type="ChEBI" id="CHEBI:29999"/>
        <dbReference type="ChEBI" id="CHEBI:30616"/>
        <dbReference type="ChEBI" id="CHEBI:83421"/>
        <dbReference type="ChEBI" id="CHEBI:456216"/>
        <dbReference type="EC" id="2.7.11.1"/>
    </reaction>
</comment>
<evidence type="ECO:0000256" key="8">
    <source>
        <dbReference type="ARBA" id="ARBA00022777"/>
    </source>
</evidence>
<dbReference type="EC" id="2.7.11.1" evidence="14"/>
<evidence type="ECO:0000256" key="16">
    <source>
        <dbReference type="SAM" id="SignalP"/>
    </source>
</evidence>
<sequence>MVFCIFSAVYFLLLCFAVKFCSSTAVETISFGQSLSGSQTIVSQDGTFELGFFSTGKSNNTYLGIWYRDFAEKTTVWVASREKPISNTSRSSKLEISEDGNLVLRDESEILWSTNLVLSQPSSIEAVLLNTGNFVLRESSEPSTIFWQSFDYPTDTWLPDGKLGLRILPASSWEPQRLISWKNSEDPSPGIYSFVMDKDTSGGQLFLEWNMSARYCSTGTWTGEVFASVPEFSYTSKFTLVSTPNETYYTYSLFNKIILSRLVMDVSGQLKQLTALRGHQTWSETFSLPREQSDVYAYCGDFSYSSSSSPSSCTCLQGFVPFSNENDRINGGMRGCERKAPLLCENNTSPKGKKNGFLRISNLNPPNNSEEQQLTVEECKSACLENCFCIAYANVGSLCSMWSGALLNLKQVSDVVNNRQDLYVKVANSELQDDSGDKKRLMVIVAVVVSLVGPALGGLLIFGARKIKRRGHGKKDSSQDLLSFDFSSSNHAIDNQVKNVNNAREGSKNDFDLPLFSYASVSAATSNFSAGNKLGEGGFGPVYKGKTLKGQEIAVKRLSTRSGQGLQEFRNEILLIAKLQHRNLVRLLGGCIEQDENILVYEYMPNKSLDFFLFDPKKQVSLEWETRICIIEGIAQGLLYLHQYSRLRIIHRDLKASNILLDGEMNPKISDFGMARIFGGNNSEANTKRIVGTYGYMAPEYALDGIFSIKSDVFSFGVLVLEIVSGKKNTGFYNSNALNLIGHAWDLWILNRALELLDPSLGSPPAVAVLRCINIGLLCVQENPNDRPTMSNVVSMLCNEVVALSPPKQPAFAARRNVIKANSTSSNAESVSVNGLTFSSLEPR</sequence>
<evidence type="ECO:0000256" key="13">
    <source>
        <dbReference type="ARBA" id="ARBA00023180"/>
    </source>
</evidence>
<keyword evidence="10 15" id="KW-1133">Transmembrane helix</keyword>
<dbReference type="PANTHER" id="PTHR27002:SF812">
    <property type="entry name" value="RECEPTOR-LIKE SERINE_THREONINE-PROTEIN KINASE"/>
    <property type="match status" value="1"/>
</dbReference>
<dbReference type="PROSITE" id="PS50948">
    <property type="entry name" value="PAN"/>
    <property type="match status" value="1"/>
</dbReference>
<dbReference type="PROSITE" id="PS50927">
    <property type="entry name" value="BULB_LECTIN"/>
    <property type="match status" value="1"/>
</dbReference>
<dbReference type="InterPro" id="IPR000858">
    <property type="entry name" value="S_locus_glycoprot_dom"/>
</dbReference>
<dbReference type="PIRSF" id="PIRSF000641">
    <property type="entry name" value="SRK"/>
    <property type="match status" value="1"/>
</dbReference>
<dbReference type="Gene3D" id="3.30.200.20">
    <property type="entry name" value="Phosphorylase Kinase, domain 1"/>
    <property type="match status" value="1"/>
</dbReference>
<comment type="catalytic activity">
    <reaction evidence="14">
        <text>L-threonyl-[protein] + ATP = O-phospho-L-threonyl-[protein] + ADP + H(+)</text>
        <dbReference type="Rhea" id="RHEA:46608"/>
        <dbReference type="Rhea" id="RHEA-COMP:11060"/>
        <dbReference type="Rhea" id="RHEA-COMP:11605"/>
        <dbReference type="ChEBI" id="CHEBI:15378"/>
        <dbReference type="ChEBI" id="CHEBI:30013"/>
        <dbReference type="ChEBI" id="CHEBI:30616"/>
        <dbReference type="ChEBI" id="CHEBI:61977"/>
        <dbReference type="ChEBI" id="CHEBI:456216"/>
        <dbReference type="EC" id="2.7.11.1"/>
    </reaction>
</comment>
<feature type="domain" description="Bulb-type lectin" evidence="18">
    <location>
        <begin position="26"/>
        <end position="149"/>
    </location>
</feature>
<comment type="similarity">
    <text evidence="14">Belongs to the protein kinase superfamily. Ser/Thr protein kinase family.</text>
</comment>
<protein>
    <recommendedName>
        <fullName evidence="14">Receptor-like serine/threonine-protein kinase</fullName>
        <ecNumber evidence="14">2.7.11.1</ecNumber>
    </recommendedName>
</protein>
<dbReference type="InterPro" id="IPR021820">
    <property type="entry name" value="S-locus_recpt_kinase_C"/>
</dbReference>
<dbReference type="InterPro" id="IPR000719">
    <property type="entry name" value="Prot_kinase_dom"/>
</dbReference>
<dbReference type="SMART" id="SM00220">
    <property type="entry name" value="S_TKc"/>
    <property type="match status" value="1"/>
</dbReference>
<keyword evidence="8 14" id="KW-0418">Kinase</keyword>
<dbReference type="Pfam" id="PF00954">
    <property type="entry name" value="S_locus_glycop"/>
    <property type="match status" value="1"/>
</dbReference>
<keyword evidence="6 16" id="KW-0732">Signal</keyword>
<evidence type="ECO:0000313" key="21">
    <source>
        <dbReference type="RefSeq" id="XP_071916810.1"/>
    </source>
</evidence>
<dbReference type="Gene3D" id="2.90.10.10">
    <property type="entry name" value="Bulb-type lectin domain"/>
    <property type="match status" value="1"/>
</dbReference>
<dbReference type="PROSITE" id="PS50011">
    <property type="entry name" value="PROTEIN_KINASE_DOM"/>
    <property type="match status" value="1"/>
</dbReference>
<evidence type="ECO:0000256" key="3">
    <source>
        <dbReference type="ARBA" id="ARBA00022527"/>
    </source>
</evidence>
<dbReference type="Pfam" id="PF07714">
    <property type="entry name" value="PK_Tyr_Ser-Thr"/>
    <property type="match status" value="1"/>
</dbReference>
<dbReference type="RefSeq" id="XP_071916810.1">
    <property type="nucleotide sequence ID" value="XM_072060709.1"/>
</dbReference>
<dbReference type="InterPro" id="IPR024171">
    <property type="entry name" value="SRK-like_kinase"/>
</dbReference>
<evidence type="ECO:0000256" key="15">
    <source>
        <dbReference type="SAM" id="Phobius"/>
    </source>
</evidence>
<dbReference type="InterPro" id="IPR001245">
    <property type="entry name" value="Ser-Thr/Tyr_kinase_cat_dom"/>
</dbReference>
<dbReference type="InterPro" id="IPR008271">
    <property type="entry name" value="Ser/Thr_kinase_AS"/>
</dbReference>
<dbReference type="SUPFAM" id="SSF51110">
    <property type="entry name" value="alpha-D-mannose-specific plant lectins"/>
    <property type="match status" value="1"/>
</dbReference>
<dbReference type="SMART" id="SM00108">
    <property type="entry name" value="B_lectin"/>
    <property type="match status" value="1"/>
</dbReference>
<feature type="signal peptide" evidence="16">
    <location>
        <begin position="1"/>
        <end position="23"/>
    </location>
</feature>
<evidence type="ECO:0000259" key="18">
    <source>
        <dbReference type="PROSITE" id="PS50927"/>
    </source>
</evidence>
<evidence type="ECO:0000256" key="9">
    <source>
        <dbReference type="ARBA" id="ARBA00022840"/>
    </source>
</evidence>
<evidence type="ECO:0000256" key="5">
    <source>
        <dbReference type="ARBA" id="ARBA00022692"/>
    </source>
</evidence>
<dbReference type="PROSITE" id="PS00108">
    <property type="entry name" value="PROTEIN_KINASE_ST"/>
    <property type="match status" value="1"/>
</dbReference>
<dbReference type="InterPro" id="IPR003609">
    <property type="entry name" value="Pan_app"/>
</dbReference>
<dbReference type="CDD" id="cd01098">
    <property type="entry name" value="PAN_AP_plant"/>
    <property type="match status" value="1"/>
</dbReference>
<dbReference type="InterPro" id="IPR011009">
    <property type="entry name" value="Kinase-like_dom_sf"/>
</dbReference>
<dbReference type="Gene3D" id="1.10.510.10">
    <property type="entry name" value="Transferase(Phosphotransferase) domain 1"/>
    <property type="match status" value="1"/>
</dbReference>
<dbReference type="Pfam" id="PF11883">
    <property type="entry name" value="DUF3403"/>
    <property type="match status" value="1"/>
</dbReference>
<evidence type="ECO:0000256" key="10">
    <source>
        <dbReference type="ARBA" id="ARBA00022989"/>
    </source>
</evidence>
<evidence type="ECO:0000259" key="19">
    <source>
        <dbReference type="PROSITE" id="PS50948"/>
    </source>
</evidence>
<keyword evidence="5 15" id="KW-0812">Transmembrane</keyword>
<keyword evidence="13" id="KW-0325">Glycoprotein</keyword>
<keyword evidence="3 14" id="KW-0723">Serine/threonine-protein kinase</keyword>
<dbReference type="CDD" id="cd14066">
    <property type="entry name" value="STKc_IRAK"/>
    <property type="match status" value="1"/>
</dbReference>
<evidence type="ECO:0000256" key="2">
    <source>
        <dbReference type="ARBA" id="ARBA00022475"/>
    </source>
</evidence>
<evidence type="ECO:0000256" key="12">
    <source>
        <dbReference type="ARBA" id="ARBA00023157"/>
    </source>
</evidence>
<dbReference type="Pfam" id="PF01453">
    <property type="entry name" value="B_lectin"/>
    <property type="match status" value="1"/>
</dbReference>
<dbReference type="GeneID" id="140012549"/>
<evidence type="ECO:0000256" key="7">
    <source>
        <dbReference type="ARBA" id="ARBA00022741"/>
    </source>
</evidence>
<feature type="domain" description="Apple" evidence="19">
    <location>
        <begin position="344"/>
        <end position="427"/>
    </location>
</feature>
<dbReference type="SUPFAM" id="SSF56112">
    <property type="entry name" value="Protein kinase-like (PK-like)"/>
    <property type="match status" value="1"/>
</dbReference>
<dbReference type="InterPro" id="IPR036426">
    <property type="entry name" value="Bulb-type_lectin_dom_sf"/>
</dbReference>
<feature type="domain" description="Protein kinase" evidence="17">
    <location>
        <begin position="528"/>
        <end position="802"/>
    </location>
</feature>
<feature type="chain" id="PRO_5045389568" description="Receptor-like serine/threonine-protein kinase" evidence="16">
    <location>
        <begin position="24"/>
        <end position="844"/>
    </location>
</feature>
<feature type="transmembrane region" description="Helical" evidence="15">
    <location>
        <begin position="441"/>
        <end position="464"/>
    </location>
</feature>
<reference evidence="21" key="1">
    <citation type="submission" date="2025-08" db="UniProtKB">
        <authorList>
            <consortium name="RefSeq"/>
        </authorList>
    </citation>
    <scope>IDENTIFICATION</scope>
    <source>
        <tissue evidence="21">Leaves</tissue>
    </source>
</reference>
<keyword evidence="9 14" id="KW-0067">ATP-binding</keyword>
<dbReference type="PANTHER" id="PTHR27002">
    <property type="entry name" value="RECEPTOR-LIKE SERINE/THREONINE-PROTEIN KINASE SD1-8"/>
    <property type="match status" value="1"/>
</dbReference>
<evidence type="ECO:0000256" key="6">
    <source>
        <dbReference type="ARBA" id="ARBA00022729"/>
    </source>
</evidence>
<dbReference type="SMART" id="SM00473">
    <property type="entry name" value="PAN_AP"/>
    <property type="match status" value="1"/>
</dbReference>
<keyword evidence="20" id="KW-1185">Reference proteome</keyword>
<dbReference type="InterPro" id="IPR001480">
    <property type="entry name" value="Bulb-type_lectin_dom"/>
</dbReference>
<proteinExistence type="inferred from homology"/>
<comment type="subcellular location">
    <subcellularLocation>
        <location evidence="1">Cell membrane</location>
        <topology evidence="1">Single-pass type I membrane protein</topology>
    </subcellularLocation>
</comment>
<evidence type="ECO:0000256" key="1">
    <source>
        <dbReference type="ARBA" id="ARBA00004251"/>
    </source>
</evidence>
<dbReference type="CDD" id="cd00028">
    <property type="entry name" value="B_lectin"/>
    <property type="match status" value="1"/>
</dbReference>
<evidence type="ECO:0000256" key="14">
    <source>
        <dbReference type="PIRNR" id="PIRNR000641"/>
    </source>
</evidence>
<keyword evidence="7 14" id="KW-0547">Nucleotide-binding</keyword>
<evidence type="ECO:0000256" key="4">
    <source>
        <dbReference type="ARBA" id="ARBA00022679"/>
    </source>
</evidence>
<dbReference type="Pfam" id="PF08276">
    <property type="entry name" value="PAN_2"/>
    <property type="match status" value="1"/>
</dbReference>
<evidence type="ECO:0000313" key="20">
    <source>
        <dbReference type="Proteomes" id="UP001652660"/>
    </source>
</evidence>
<keyword evidence="12" id="KW-1015">Disulfide bond</keyword>
<evidence type="ECO:0000256" key="11">
    <source>
        <dbReference type="ARBA" id="ARBA00023136"/>
    </source>
</evidence>
<dbReference type="Proteomes" id="UP001652660">
    <property type="component" value="Chromosome 8e"/>
</dbReference>
<accession>A0ABM4VB98</accession>
<gene>
    <name evidence="21" type="primary">LOC140012549</name>
</gene>